<dbReference type="PANTHER" id="PTHR15180">
    <property type="entry name" value="GENERAL TRANSCRIPTION FACTOR 3C POLYPEPTIDE 1"/>
    <property type="match status" value="1"/>
</dbReference>
<accession>A0ABY7FWX3</accession>
<sequence length="208" mass="23350">AGMIQKDPDPIIDDAKELVKANQNEMEKDFDESKSNQSEKRQPTESSQRKRKNSEKEEGEPTAGKQSRMEGGPQHGPPGSPRSIKAPGSQVGENLTPGKELGVDCDSRRTRATKKRRHLDDTSSTEESPSVKSTYDKVHLVLMPWRKPEGGINRPVLKMMLESVLLYLMTQPGCLFSALVKRYLPYLQPMVLHNIIDVRKCLQSLVLI</sequence>
<feature type="region of interest" description="Disordered" evidence="1">
    <location>
        <begin position="1"/>
        <end position="132"/>
    </location>
</feature>
<gene>
    <name evidence="2" type="ORF">MAR_012394</name>
</gene>
<evidence type="ECO:0000256" key="1">
    <source>
        <dbReference type="SAM" id="MobiDB-lite"/>
    </source>
</evidence>
<reference evidence="2" key="1">
    <citation type="submission" date="2022-11" db="EMBL/GenBank/DDBJ databases">
        <title>Centuries of genome instability and evolution in soft-shell clam transmissible cancer (bioRxiv).</title>
        <authorList>
            <person name="Hart S.F.M."/>
            <person name="Yonemitsu M.A."/>
            <person name="Giersch R.M."/>
            <person name="Beal B.F."/>
            <person name="Arriagada G."/>
            <person name="Davis B.W."/>
            <person name="Ostrander E.A."/>
            <person name="Goff S.P."/>
            <person name="Metzger M.J."/>
        </authorList>
    </citation>
    <scope>NUCLEOTIDE SEQUENCE</scope>
    <source>
        <strain evidence="2">MELC-2E11</strain>
        <tissue evidence="2">Siphon/mantle</tissue>
    </source>
</reference>
<feature type="non-terminal residue" evidence="2">
    <location>
        <position position="1"/>
    </location>
</feature>
<proteinExistence type="predicted"/>
<evidence type="ECO:0000313" key="2">
    <source>
        <dbReference type="EMBL" id="WAR26690.1"/>
    </source>
</evidence>
<organism evidence="2 3">
    <name type="scientific">Mya arenaria</name>
    <name type="common">Soft-shell clam</name>
    <dbReference type="NCBI Taxonomy" id="6604"/>
    <lineage>
        <taxon>Eukaryota</taxon>
        <taxon>Metazoa</taxon>
        <taxon>Spiralia</taxon>
        <taxon>Lophotrochozoa</taxon>
        <taxon>Mollusca</taxon>
        <taxon>Bivalvia</taxon>
        <taxon>Autobranchia</taxon>
        <taxon>Heteroconchia</taxon>
        <taxon>Euheterodonta</taxon>
        <taxon>Imparidentia</taxon>
        <taxon>Neoheterodontei</taxon>
        <taxon>Myida</taxon>
        <taxon>Myoidea</taxon>
        <taxon>Myidae</taxon>
        <taxon>Mya</taxon>
    </lineage>
</organism>
<dbReference type="InterPro" id="IPR044210">
    <property type="entry name" value="Tfc3-like"/>
</dbReference>
<protein>
    <submittedName>
        <fullName evidence="2">TF3C1-like protein</fullName>
    </submittedName>
</protein>
<dbReference type="PANTHER" id="PTHR15180:SF1">
    <property type="entry name" value="GENERAL TRANSCRIPTION FACTOR 3C POLYPEPTIDE 1"/>
    <property type="match status" value="1"/>
</dbReference>
<feature type="non-terminal residue" evidence="2">
    <location>
        <position position="208"/>
    </location>
</feature>
<name>A0ABY7FWX3_MYAAR</name>
<dbReference type="Proteomes" id="UP001164746">
    <property type="component" value="Chromosome 14"/>
</dbReference>
<keyword evidence="3" id="KW-1185">Reference proteome</keyword>
<feature type="compositionally biased region" description="Basic and acidic residues" evidence="1">
    <location>
        <begin position="1"/>
        <end position="43"/>
    </location>
</feature>
<dbReference type="EMBL" id="CP111025">
    <property type="protein sequence ID" value="WAR26690.1"/>
    <property type="molecule type" value="Genomic_DNA"/>
</dbReference>
<evidence type="ECO:0000313" key="3">
    <source>
        <dbReference type="Proteomes" id="UP001164746"/>
    </source>
</evidence>